<dbReference type="Pfam" id="PF00005">
    <property type="entry name" value="ABC_tran"/>
    <property type="match status" value="1"/>
</dbReference>
<gene>
    <name evidence="4" type="ORF">HCT14_01035</name>
</gene>
<dbReference type="InterPro" id="IPR003593">
    <property type="entry name" value="AAA+_ATPase"/>
</dbReference>
<dbReference type="PANTHER" id="PTHR43158">
    <property type="entry name" value="SKFA PEPTIDE EXPORT ATP-BINDING PROTEIN SKFE"/>
    <property type="match status" value="1"/>
</dbReference>
<name>A0A968GBW9_9SPIO</name>
<accession>A0A968GBW9</accession>
<dbReference type="RefSeq" id="WP_167699716.1">
    <property type="nucleotide sequence ID" value="NZ_CP118174.1"/>
</dbReference>
<evidence type="ECO:0000313" key="5">
    <source>
        <dbReference type="Proteomes" id="UP000711995"/>
    </source>
</evidence>
<evidence type="ECO:0000259" key="3">
    <source>
        <dbReference type="PROSITE" id="PS50893"/>
    </source>
</evidence>
<keyword evidence="5" id="KW-1185">Reference proteome</keyword>
<protein>
    <submittedName>
        <fullName evidence="4">ABC transporter ATP-binding protein</fullName>
    </submittedName>
</protein>
<sequence>MLEITNLSFKYPKSRKVLYKNLHITFTQGEIYGLMGQNGEGKSTLLKLMAGLLPPNQGEIKWNNHLIGGRDSLQDLFFLPEETELPPTSLKKYASLLAPLYPNFSMNYFDHACSALSLEMKKPMHKMSFGQKKKSLIALGLATQTSLLLLDEPTNGLDVQSKATLRSLLIEEKRNNRTIIISTHQARDLQEIITALSIMHDNSLIFHHPLSFLQEHLTMSLDGHDQAFYTAPIGGIKQSLVAKNLPAHTNNEEALDLEFVYLAAINEEHKLNNYLSTIMRGGLHNDNA</sequence>
<dbReference type="InterPro" id="IPR027417">
    <property type="entry name" value="P-loop_NTPase"/>
</dbReference>
<reference evidence="4 5" key="1">
    <citation type="submission" date="2020-03" db="EMBL/GenBank/DDBJ databases">
        <title>Spirochaetal bacteria isolated from arthropods constitute a novel genus Entomospira genus novum within the order Spirochaetales.</title>
        <authorList>
            <person name="Grana-Miraglia L."/>
            <person name="Sikutova S."/>
            <person name="Fingerle V."/>
            <person name="Sing A."/>
            <person name="Castillo-Ramirez S."/>
            <person name="Margos G."/>
            <person name="Rudolf I."/>
        </authorList>
    </citation>
    <scope>NUCLEOTIDE SEQUENCE [LARGE SCALE GENOMIC DNA]</scope>
    <source>
        <strain evidence="4 5">BR193</strain>
    </source>
</reference>
<dbReference type="PROSITE" id="PS50893">
    <property type="entry name" value="ABC_TRANSPORTER_2"/>
    <property type="match status" value="1"/>
</dbReference>
<keyword evidence="1" id="KW-0547">Nucleotide-binding</keyword>
<dbReference type="SMART" id="SM00382">
    <property type="entry name" value="AAA"/>
    <property type="match status" value="1"/>
</dbReference>
<dbReference type="Proteomes" id="UP000711995">
    <property type="component" value="Unassembled WGS sequence"/>
</dbReference>
<evidence type="ECO:0000256" key="1">
    <source>
        <dbReference type="ARBA" id="ARBA00022741"/>
    </source>
</evidence>
<dbReference type="GO" id="GO:0016887">
    <property type="term" value="F:ATP hydrolysis activity"/>
    <property type="evidence" value="ECO:0007669"/>
    <property type="project" value="InterPro"/>
</dbReference>
<feature type="domain" description="ABC transporter" evidence="3">
    <location>
        <begin position="2"/>
        <end position="226"/>
    </location>
</feature>
<dbReference type="InterPro" id="IPR003439">
    <property type="entry name" value="ABC_transporter-like_ATP-bd"/>
</dbReference>
<dbReference type="EMBL" id="JAATLJ010000001">
    <property type="protein sequence ID" value="NIZ40104.1"/>
    <property type="molecule type" value="Genomic_DNA"/>
</dbReference>
<evidence type="ECO:0000313" key="4">
    <source>
        <dbReference type="EMBL" id="NIZ40104.1"/>
    </source>
</evidence>
<proteinExistence type="predicted"/>
<dbReference type="CDD" id="cd03230">
    <property type="entry name" value="ABC_DR_subfamily_A"/>
    <property type="match status" value="1"/>
</dbReference>
<dbReference type="Gene3D" id="3.40.50.300">
    <property type="entry name" value="P-loop containing nucleotide triphosphate hydrolases"/>
    <property type="match status" value="1"/>
</dbReference>
<dbReference type="AlphaFoldDB" id="A0A968GBW9"/>
<dbReference type="SUPFAM" id="SSF52540">
    <property type="entry name" value="P-loop containing nucleoside triphosphate hydrolases"/>
    <property type="match status" value="1"/>
</dbReference>
<evidence type="ECO:0000256" key="2">
    <source>
        <dbReference type="ARBA" id="ARBA00022840"/>
    </source>
</evidence>
<dbReference type="PANTHER" id="PTHR43158:SF2">
    <property type="entry name" value="SKFA PEPTIDE EXPORT ATP-BINDING PROTEIN SKFE"/>
    <property type="match status" value="1"/>
</dbReference>
<dbReference type="GO" id="GO:0005524">
    <property type="term" value="F:ATP binding"/>
    <property type="evidence" value="ECO:0007669"/>
    <property type="project" value="UniProtKB-KW"/>
</dbReference>
<comment type="caution">
    <text evidence="4">The sequence shown here is derived from an EMBL/GenBank/DDBJ whole genome shotgun (WGS) entry which is preliminary data.</text>
</comment>
<keyword evidence="2 4" id="KW-0067">ATP-binding</keyword>
<organism evidence="4 5">
    <name type="scientific">Entomospira entomophila</name>
    <dbReference type="NCBI Taxonomy" id="2719988"/>
    <lineage>
        <taxon>Bacteria</taxon>
        <taxon>Pseudomonadati</taxon>
        <taxon>Spirochaetota</taxon>
        <taxon>Spirochaetia</taxon>
        <taxon>Spirochaetales</taxon>
        <taxon>Spirochaetaceae</taxon>
        <taxon>Entomospira</taxon>
    </lineage>
</organism>